<name>A0ABZ0PIH3_9PROT</name>
<comment type="similarity">
    <text evidence="1">Belongs to the UPF0065 (bug) family.</text>
</comment>
<dbReference type="PIRSF" id="PIRSF017082">
    <property type="entry name" value="YflP"/>
    <property type="match status" value="1"/>
</dbReference>
<reference evidence="3 4" key="1">
    <citation type="submission" date="2023-11" db="EMBL/GenBank/DDBJ databases">
        <title>Arctic aerobic anoxygenic photoheterotroph Sediminicoccus rosea KRV36 adapts its photosynthesis to long days of polar summer.</title>
        <authorList>
            <person name="Tomasch J."/>
            <person name="Kopejtka K."/>
            <person name="Bily T."/>
            <person name="Gardiner A.T."/>
            <person name="Gardian Z."/>
            <person name="Shivaramu S."/>
            <person name="Koblizek M."/>
            <person name="Engelhardt F."/>
            <person name="Kaftan D."/>
        </authorList>
    </citation>
    <scope>NUCLEOTIDE SEQUENCE [LARGE SCALE GENOMIC DNA]</scope>
    <source>
        <strain evidence="3 4">R-30</strain>
    </source>
</reference>
<evidence type="ECO:0000256" key="2">
    <source>
        <dbReference type="SAM" id="SignalP"/>
    </source>
</evidence>
<evidence type="ECO:0000256" key="1">
    <source>
        <dbReference type="ARBA" id="ARBA00006987"/>
    </source>
</evidence>
<protein>
    <submittedName>
        <fullName evidence="3">Tripartite tricarboxylate transporter substrate-binding protein</fullName>
    </submittedName>
</protein>
<organism evidence="3 4">
    <name type="scientific">Sediminicoccus rosea</name>
    <dbReference type="NCBI Taxonomy" id="1225128"/>
    <lineage>
        <taxon>Bacteria</taxon>
        <taxon>Pseudomonadati</taxon>
        <taxon>Pseudomonadota</taxon>
        <taxon>Alphaproteobacteria</taxon>
        <taxon>Acetobacterales</taxon>
        <taxon>Roseomonadaceae</taxon>
        <taxon>Sediminicoccus</taxon>
    </lineage>
</organism>
<dbReference type="Gene3D" id="3.40.190.150">
    <property type="entry name" value="Bordetella uptake gene, domain 1"/>
    <property type="match status" value="1"/>
</dbReference>
<proteinExistence type="inferred from homology"/>
<sequence length="320" mass="32990">MRRRSALALPFLATAALATPALAQPQAPRGIRVIVPFGAGGIIDVAARLLAEPMGAELGQVVLIENQPGAGATIGARNVARAAPDGQTLLVSGAAHAVMPALYNDAPDPARDFTPITLLSQQPFLLAVHPSNPARSLPAFLAWLREKRDTATFGTTGVGAASHLAGELLKKLAGVDFTVVPYRGTPQAVTDLTAGRLDFMIDSQTLLAPLARAGQVVGLAVTTAGRSQLLPDLPSIAEVVPGFESSSWQGMYAPAGLPAPMATRLAAAAQAALARPELQARFADAGLQMMPTGPEALRSFLAAETARWVPILQATGARGG</sequence>
<dbReference type="Proteomes" id="UP001305521">
    <property type="component" value="Chromosome"/>
</dbReference>
<feature type="signal peptide" evidence="2">
    <location>
        <begin position="1"/>
        <end position="23"/>
    </location>
</feature>
<evidence type="ECO:0000313" key="3">
    <source>
        <dbReference type="EMBL" id="WPB85518.1"/>
    </source>
</evidence>
<dbReference type="Pfam" id="PF03401">
    <property type="entry name" value="TctC"/>
    <property type="match status" value="1"/>
</dbReference>
<dbReference type="EMBL" id="CP137852">
    <property type="protein sequence ID" value="WPB85518.1"/>
    <property type="molecule type" value="Genomic_DNA"/>
</dbReference>
<gene>
    <name evidence="3" type="ORF">R9Z33_01270</name>
</gene>
<dbReference type="RefSeq" id="WP_318649489.1">
    <property type="nucleotide sequence ID" value="NZ_CP137852.1"/>
</dbReference>
<accession>A0ABZ0PIH3</accession>
<evidence type="ECO:0000313" key="4">
    <source>
        <dbReference type="Proteomes" id="UP001305521"/>
    </source>
</evidence>
<dbReference type="Gene3D" id="3.40.190.10">
    <property type="entry name" value="Periplasmic binding protein-like II"/>
    <property type="match status" value="1"/>
</dbReference>
<keyword evidence="2" id="KW-0732">Signal</keyword>
<dbReference type="PANTHER" id="PTHR42928">
    <property type="entry name" value="TRICARBOXYLATE-BINDING PROTEIN"/>
    <property type="match status" value="1"/>
</dbReference>
<dbReference type="InterPro" id="IPR005064">
    <property type="entry name" value="BUG"/>
</dbReference>
<dbReference type="InterPro" id="IPR042100">
    <property type="entry name" value="Bug_dom1"/>
</dbReference>
<keyword evidence="4" id="KW-1185">Reference proteome</keyword>
<dbReference type="SUPFAM" id="SSF53850">
    <property type="entry name" value="Periplasmic binding protein-like II"/>
    <property type="match status" value="1"/>
</dbReference>
<dbReference type="PANTHER" id="PTHR42928:SF5">
    <property type="entry name" value="BLR1237 PROTEIN"/>
    <property type="match status" value="1"/>
</dbReference>
<feature type="chain" id="PRO_5046566892" evidence="2">
    <location>
        <begin position="24"/>
        <end position="320"/>
    </location>
</feature>